<evidence type="ECO:0000313" key="4">
    <source>
        <dbReference type="Proteomes" id="UP000824247"/>
    </source>
</evidence>
<feature type="region of interest" description="Disordered" evidence="1">
    <location>
        <begin position="194"/>
        <end position="218"/>
    </location>
</feature>
<dbReference type="InterPro" id="IPR035325">
    <property type="entry name" value="DUF5385"/>
</dbReference>
<organism evidence="3 4">
    <name type="scientific">Candidatus Ureaplasma intestinipullorum</name>
    <dbReference type="NCBI Taxonomy" id="2838770"/>
    <lineage>
        <taxon>Bacteria</taxon>
        <taxon>Bacillati</taxon>
        <taxon>Mycoplasmatota</taxon>
        <taxon>Mycoplasmoidales</taxon>
        <taxon>Mycoplasmoidaceae</taxon>
        <taxon>Ureaplasma</taxon>
    </lineage>
</organism>
<name>A0A9E2KWA5_9BACT</name>
<evidence type="ECO:0000313" key="3">
    <source>
        <dbReference type="EMBL" id="MBU3830677.1"/>
    </source>
</evidence>
<keyword evidence="2" id="KW-0812">Transmembrane</keyword>
<dbReference type="AlphaFoldDB" id="A0A9E2KWA5"/>
<evidence type="ECO:0000256" key="2">
    <source>
        <dbReference type="SAM" id="Phobius"/>
    </source>
</evidence>
<comment type="caution">
    <text evidence="3">The sequence shown here is derived from an EMBL/GenBank/DDBJ whole genome shotgun (WGS) entry which is preliminary data.</text>
</comment>
<reference evidence="3" key="1">
    <citation type="journal article" date="2021" name="PeerJ">
        <title>Extensive microbial diversity within the chicken gut microbiome revealed by metagenomics and culture.</title>
        <authorList>
            <person name="Gilroy R."/>
            <person name="Ravi A."/>
            <person name="Getino M."/>
            <person name="Pursley I."/>
            <person name="Horton D.L."/>
            <person name="Alikhan N.F."/>
            <person name="Baker D."/>
            <person name="Gharbi K."/>
            <person name="Hall N."/>
            <person name="Watson M."/>
            <person name="Adriaenssens E.M."/>
            <person name="Foster-Nyarko E."/>
            <person name="Jarju S."/>
            <person name="Secka A."/>
            <person name="Antonio M."/>
            <person name="Oren A."/>
            <person name="Chaudhuri R.R."/>
            <person name="La Ragione R."/>
            <person name="Hildebrand F."/>
            <person name="Pallen M.J."/>
        </authorList>
    </citation>
    <scope>NUCLEOTIDE SEQUENCE</scope>
    <source>
        <strain evidence="3">A5-1222</strain>
    </source>
</reference>
<keyword evidence="2" id="KW-0472">Membrane</keyword>
<dbReference type="Proteomes" id="UP000824247">
    <property type="component" value="Unassembled WGS sequence"/>
</dbReference>
<dbReference type="Pfam" id="PF17359">
    <property type="entry name" value="DUF5385"/>
    <property type="match status" value="1"/>
</dbReference>
<feature type="compositionally biased region" description="Basic residues" evidence="1">
    <location>
        <begin position="201"/>
        <end position="218"/>
    </location>
</feature>
<keyword evidence="2" id="KW-1133">Transmembrane helix</keyword>
<protein>
    <submittedName>
        <fullName evidence="3">DUF5385 domain-containing protein</fullName>
    </submittedName>
</protein>
<gene>
    <name evidence="3" type="ORF">H9897_00740</name>
</gene>
<reference evidence="3" key="2">
    <citation type="submission" date="2021-04" db="EMBL/GenBank/DDBJ databases">
        <authorList>
            <person name="Gilroy R."/>
        </authorList>
    </citation>
    <scope>NUCLEOTIDE SEQUENCE</scope>
    <source>
        <strain evidence="3">A5-1222</strain>
    </source>
</reference>
<evidence type="ECO:0000256" key="1">
    <source>
        <dbReference type="SAM" id="MobiDB-lite"/>
    </source>
</evidence>
<dbReference type="EMBL" id="JAHLFM010000012">
    <property type="protein sequence ID" value="MBU3830677.1"/>
    <property type="molecule type" value="Genomic_DNA"/>
</dbReference>
<sequence>MGNSNNLLLILLLVIPIIIVVFVIIKKKKGNNPNDKKPSGNKLKSKDEADEVWLTIKKHLRDTNEHGKEVIDSYVIKRPDPMNPKNPELKQRKAEIKKLKSVNHEKYKVEKEKLKIDQRKKPAELYVVLFTTKNPKTGQVDEQRGIECEVVYKKIDKNNRQRTIIVNGKVDLQKEMKWIKPIKDKDDKQLAKQLKVEQKRRERLAKKQQNKKKNTKKS</sequence>
<proteinExistence type="predicted"/>
<feature type="transmembrane region" description="Helical" evidence="2">
    <location>
        <begin position="6"/>
        <end position="25"/>
    </location>
</feature>
<accession>A0A9E2KWA5</accession>